<evidence type="ECO:0000256" key="3">
    <source>
        <dbReference type="ARBA" id="ARBA00012292"/>
    </source>
</evidence>
<feature type="transmembrane region" description="Helical" evidence="14">
    <location>
        <begin position="173"/>
        <end position="193"/>
    </location>
</feature>
<dbReference type="GO" id="GO:0005886">
    <property type="term" value="C:plasma membrane"/>
    <property type="evidence" value="ECO:0007669"/>
    <property type="project" value="UniProtKB-SubCell"/>
</dbReference>
<dbReference type="InterPro" id="IPR000537">
    <property type="entry name" value="UbiA_prenyltransferase"/>
</dbReference>
<dbReference type="KEGG" id="ajp:AMJAP_3044"/>
<organism evidence="15 16">
    <name type="scientific">Amphritea japonica ATCC BAA-1530</name>
    <dbReference type="NCBI Taxonomy" id="1278309"/>
    <lineage>
        <taxon>Bacteria</taxon>
        <taxon>Pseudomonadati</taxon>
        <taxon>Pseudomonadota</taxon>
        <taxon>Gammaproteobacteria</taxon>
        <taxon>Oceanospirillales</taxon>
        <taxon>Oceanospirillaceae</taxon>
        <taxon>Amphritea</taxon>
    </lineage>
</organism>
<keyword evidence="8 14" id="KW-0350">Heme biosynthesis</keyword>
<dbReference type="InterPro" id="IPR030470">
    <property type="entry name" value="UbiA_prenylTrfase_CS"/>
</dbReference>
<dbReference type="AlphaFoldDB" id="A0A7R6STP4"/>
<evidence type="ECO:0000256" key="7">
    <source>
        <dbReference type="ARBA" id="ARBA00022989"/>
    </source>
</evidence>
<reference evidence="15 16" key="1">
    <citation type="journal article" date="2008" name="Int. J. Syst. Evol. Microbiol.">
        <title>Amphritea japonica sp. nov. and Amphritea balenae sp. nov., isolated from the sediment adjacent to sperm whale carcasses off Kagoshima, Japan.</title>
        <authorList>
            <person name="Miyazaki M."/>
            <person name="Nogi Y."/>
            <person name="Fujiwara Y."/>
            <person name="Kawato M."/>
            <person name="Nagahama T."/>
            <person name="Kubokawa K."/>
            <person name="Horikoshi K."/>
        </authorList>
    </citation>
    <scope>NUCLEOTIDE SEQUENCE [LARGE SCALE GENOMIC DNA]</scope>
    <source>
        <strain evidence="15 16">ATCC BAA-1530</strain>
    </source>
</reference>
<dbReference type="InterPro" id="IPR044878">
    <property type="entry name" value="UbiA_sf"/>
</dbReference>
<name>A0A7R6STP4_9GAMM</name>
<evidence type="ECO:0000256" key="12">
    <source>
        <dbReference type="ARBA" id="ARBA00042475"/>
    </source>
</evidence>
<dbReference type="UniPathway" id="UPA00834">
    <property type="reaction ID" value="UER00712"/>
</dbReference>
<feature type="transmembrane region" description="Helical" evidence="14">
    <location>
        <begin position="121"/>
        <end position="138"/>
    </location>
</feature>
<comment type="function">
    <text evidence="14">Converts heme B (protoheme IX) to heme O by substitution of the vinyl group on carbon 2 of heme B porphyrin ring with a hydroxyethyl farnesyl side group.</text>
</comment>
<keyword evidence="4 14" id="KW-1003">Cell membrane</keyword>
<dbReference type="InterPro" id="IPR006369">
    <property type="entry name" value="Protohaem_IX_farnesylTrfase"/>
</dbReference>
<dbReference type="GO" id="GO:0008495">
    <property type="term" value="F:protoheme IX farnesyltransferase activity"/>
    <property type="evidence" value="ECO:0007669"/>
    <property type="project" value="UniProtKB-UniRule"/>
</dbReference>
<feature type="transmembrane region" description="Helical" evidence="14">
    <location>
        <begin position="145"/>
        <end position="167"/>
    </location>
</feature>
<feature type="transmembrane region" description="Helical" evidence="14">
    <location>
        <begin position="92"/>
        <end position="115"/>
    </location>
</feature>
<dbReference type="PANTHER" id="PTHR43448">
    <property type="entry name" value="PROTOHEME IX FARNESYLTRANSFERASE, MITOCHONDRIAL"/>
    <property type="match status" value="1"/>
</dbReference>
<accession>A0A7R6STP4</accession>
<keyword evidence="7 14" id="KW-1133">Transmembrane helix</keyword>
<evidence type="ECO:0000256" key="10">
    <source>
        <dbReference type="ARBA" id="ARBA00030253"/>
    </source>
</evidence>
<evidence type="ECO:0000313" key="16">
    <source>
        <dbReference type="Proteomes" id="UP000595663"/>
    </source>
</evidence>
<feature type="transmembrane region" description="Helical" evidence="14">
    <location>
        <begin position="48"/>
        <end position="71"/>
    </location>
</feature>
<dbReference type="OrthoDB" id="9814417at2"/>
<evidence type="ECO:0000313" key="15">
    <source>
        <dbReference type="EMBL" id="BBB27629.1"/>
    </source>
</evidence>
<evidence type="ECO:0000256" key="1">
    <source>
        <dbReference type="ARBA" id="ARBA00004651"/>
    </source>
</evidence>
<evidence type="ECO:0000256" key="13">
    <source>
        <dbReference type="ARBA" id="ARBA00047690"/>
    </source>
</evidence>
<gene>
    <name evidence="14 15" type="primary">cyoE</name>
    <name evidence="15" type="ORF">AMJAP_3044</name>
</gene>
<evidence type="ECO:0000256" key="2">
    <source>
        <dbReference type="ARBA" id="ARBA00004919"/>
    </source>
</evidence>
<dbReference type="NCBIfam" id="NF003349">
    <property type="entry name" value="PRK04375.1-2"/>
    <property type="match status" value="1"/>
</dbReference>
<evidence type="ECO:0000256" key="8">
    <source>
        <dbReference type="ARBA" id="ARBA00023133"/>
    </source>
</evidence>
<dbReference type="RefSeq" id="WP_019623194.1">
    <property type="nucleotide sequence ID" value="NZ_AP014545.1"/>
</dbReference>
<dbReference type="PROSITE" id="PS00943">
    <property type="entry name" value="UBIA"/>
    <property type="match status" value="1"/>
</dbReference>
<feature type="transmembrane region" description="Helical" evidence="14">
    <location>
        <begin position="25"/>
        <end position="42"/>
    </location>
</feature>
<comment type="miscellaneous">
    <text evidence="14">Carbon 2 of the heme B porphyrin ring is defined according to the Fischer nomenclature.</text>
</comment>
<protein>
    <recommendedName>
        <fullName evidence="11 14">Protoheme IX farnesyltransferase</fullName>
        <ecNumber evidence="3 14">2.5.1.141</ecNumber>
    </recommendedName>
    <alternativeName>
        <fullName evidence="12 14">Heme B farnesyltransferase</fullName>
    </alternativeName>
    <alternativeName>
        <fullName evidence="10 14">Heme O synthase</fullName>
    </alternativeName>
</protein>
<dbReference type="FunFam" id="1.10.357.140:FF:000001">
    <property type="entry name" value="Protoheme IX farnesyltransferase"/>
    <property type="match status" value="1"/>
</dbReference>
<proteinExistence type="inferred from homology"/>
<dbReference type="HAMAP" id="MF_00154">
    <property type="entry name" value="CyoE_CtaB"/>
    <property type="match status" value="1"/>
</dbReference>
<dbReference type="CDD" id="cd13957">
    <property type="entry name" value="PT_UbiA_Cox10"/>
    <property type="match status" value="1"/>
</dbReference>
<dbReference type="NCBIfam" id="TIGR01473">
    <property type="entry name" value="cyoE_ctaB"/>
    <property type="match status" value="1"/>
</dbReference>
<dbReference type="EC" id="2.5.1.141" evidence="3 14"/>
<evidence type="ECO:0000256" key="5">
    <source>
        <dbReference type="ARBA" id="ARBA00022679"/>
    </source>
</evidence>
<evidence type="ECO:0000256" key="11">
    <source>
        <dbReference type="ARBA" id="ARBA00040810"/>
    </source>
</evidence>
<keyword evidence="6 14" id="KW-0812">Transmembrane</keyword>
<dbReference type="PANTHER" id="PTHR43448:SF7">
    <property type="entry name" value="4-HYDROXYBENZOATE SOLANESYLTRANSFERASE"/>
    <property type="match status" value="1"/>
</dbReference>
<evidence type="ECO:0000256" key="9">
    <source>
        <dbReference type="ARBA" id="ARBA00023136"/>
    </source>
</evidence>
<comment type="catalytic activity">
    <reaction evidence="13 14">
        <text>heme b + (2E,6E)-farnesyl diphosphate + H2O = Fe(II)-heme o + diphosphate</text>
        <dbReference type="Rhea" id="RHEA:28070"/>
        <dbReference type="ChEBI" id="CHEBI:15377"/>
        <dbReference type="ChEBI" id="CHEBI:33019"/>
        <dbReference type="ChEBI" id="CHEBI:60344"/>
        <dbReference type="ChEBI" id="CHEBI:60530"/>
        <dbReference type="ChEBI" id="CHEBI:175763"/>
        <dbReference type="EC" id="2.5.1.141"/>
    </reaction>
</comment>
<evidence type="ECO:0000256" key="6">
    <source>
        <dbReference type="ARBA" id="ARBA00022692"/>
    </source>
</evidence>
<evidence type="ECO:0000256" key="14">
    <source>
        <dbReference type="HAMAP-Rule" id="MF_00154"/>
    </source>
</evidence>
<keyword evidence="9 14" id="KW-0472">Membrane</keyword>
<comment type="subcellular location">
    <subcellularLocation>
        <location evidence="1 14">Cell membrane</location>
        <topology evidence="1 14">Multi-pass membrane protein</topology>
    </subcellularLocation>
</comment>
<feature type="transmembrane region" description="Helical" evidence="14">
    <location>
        <begin position="242"/>
        <end position="260"/>
    </location>
</feature>
<feature type="transmembrane region" description="Helical" evidence="14">
    <location>
        <begin position="272"/>
        <end position="296"/>
    </location>
</feature>
<dbReference type="EMBL" id="AP014545">
    <property type="protein sequence ID" value="BBB27629.1"/>
    <property type="molecule type" value="Genomic_DNA"/>
</dbReference>
<evidence type="ECO:0000256" key="4">
    <source>
        <dbReference type="ARBA" id="ARBA00022475"/>
    </source>
</evidence>
<keyword evidence="5 14" id="KW-0808">Transferase</keyword>
<dbReference type="GO" id="GO:0048034">
    <property type="term" value="P:heme O biosynthetic process"/>
    <property type="evidence" value="ECO:0007669"/>
    <property type="project" value="UniProtKB-UniRule"/>
</dbReference>
<keyword evidence="16" id="KW-1185">Reference proteome</keyword>
<feature type="transmembrane region" description="Helical" evidence="14">
    <location>
        <begin position="214"/>
        <end position="236"/>
    </location>
</feature>
<sequence length="299" mass="32857">MDSQQQIIIQQNAWRDYLELCKPRVVAVMLLTAVVGMCLATPELPPIATVVSATLGIGLMAAGAAAVNHVMDRNIDAKMARTHRRPLPQGKIDATKALIFAGMLSLSGVVVLVVWTNVLTAWLTLGALIGYAVVYTMVLKRATPLNIVIGGIAGAAPPLLGWVAVTGRIESDSLLLVLIIFAWTPPHFWALCIHKKDDYARAGIPMLPVTHGEAYTRLHIMLYSVLMVLTTLFPFMTGMSGVIYLMGVTLLNLRFIQWAVRVYRGSDRAAPIAMFWFSVKYIMWLFAVLLVDHYVLGLN</sequence>
<comment type="pathway">
    <text evidence="2 14">Porphyrin-containing compound metabolism; heme O biosynthesis; heme O from protoheme: step 1/1.</text>
</comment>
<dbReference type="Gene3D" id="1.10.357.140">
    <property type="entry name" value="UbiA prenyltransferase"/>
    <property type="match status" value="1"/>
</dbReference>
<dbReference type="Proteomes" id="UP000595663">
    <property type="component" value="Chromosome"/>
</dbReference>
<dbReference type="Pfam" id="PF01040">
    <property type="entry name" value="UbiA"/>
    <property type="match status" value="1"/>
</dbReference>
<comment type="similarity">
    <text evidence="14">Belongs to the UbiA prenyltransferase family. Protoheme IX farnesyltransferase subfamily.</text>
</comment>